<reference evidence="3" key="1">
    <citation type="submission" date="2016-11" db="EMBL/GenBank/DDBJ databases">
        <title>The genome of Nicotiana attenuata.</title>
        <authorList>
            <person name="Xu S."/>
            <person name="Brockmoeller T."/>
            <person name="Gaquerel E."/>
            <person name="Navarro A."/>
            <person name="Kuhl H."/>
            <person name="Gase K."/>
            <person name="Ling Z."/>
            <person name="Zhou W."/>
            <person name="Kreitzer C."/>
            <person name="Stanke M."/>
            <person name="Tang H."/>
            <person name="Lyons E."/>
            <person name="Pandey P."/>
            <person name="Pandey S.P."/>
            <person name="Timmermann B."/>
            <person name="Baldwin I.T."/>
        </authorList>
    </citation>
    <scope>NUCLEOTIDE SEQUENCE [LARGE SCALE GENOMIC DNA]</scope>
    <source>
        <strain evidence="3">UT</strain>
    </source>
</reference>
<gene>
    <name evidence="3" type="primary">ROPGEF1_2</name>
    <name evidence="3" type="ORF">A4A49_07002</name>
</gene>
<dbReference type="AlphaFoldDB" id="A0A314KU37"/>
<dbReference type="Gene3D" id="1.20.58.2010">
    <property type="entry name" value="PRONE domain, subdomain 1"/>
    <property type="match status" value="1"/>
</dbReference>
<dbReference type="Gramene" id="OIT32735">
    <property type="protein sequence ID" value="OIT32735"/>
    <property type="gene ID" value="A4A49_07002"/>
</dbReference>
<evidence type="ECO:0000259" key="2">
    <source>
        <dbReference type="Pfam" id="PF03759"/>
    </source>
</evidence>
<dbReference type="InterPro" id="IPR005512">
    <property type="entry name" value="PRONE_dom"/>
</dbReference>
<dbReference type="Pfam" id="PF03759">
    <property type="entry name" value="PRONE"/>
    <property type="match status" value="1"/>
</dbReference>
<dbReference type="InterPro" id="IPR038937">
    <property type="entry name" value="RopGEF"/>
</dbReference>
<keyword evidence="1" id="KW-0344">Guanine-nucleotide releasing factor</keyword>
<evidence type="ECO:0000313" key="4">
    <source>
        <dbReference type="Proteomes" id="UP000187609"/>
    </source>
</evidence>
<protein>
    <submittedName>
        <fullName evidence="3">Rop guanine nucleotide exchange factor 1</fullName>
    </submittedName>
</protein>
<dbReference type="PANTHER" id="PTHR33101">
    <property type="entry name" value="ROP GUANINE NUCLEOTIDE EXCHANGE FACTOR 1"/>
    <property type="match status" value="1"/>
</dbReference>
<proteinExistence type="predicted"/>
<feature type="domain" description="PRONE" evidence="2">
    <location>
        <begin position="234"/>
        <end position="325"/>
    </location>
</feature>
<evidence type="ECO:0000256" key="1">
    <source>
        <dbReference type="ARBA" id="ARBA00022658"/>
    </source>
</evidence>
<keyword evidence="4" id="KW-1185">Reference proteome</keyword>
<comment type="caution">
    <text evidence="3">The sequence shown here is derived from an EMBL/GenBank/DDBJ whole genome shotgun (WGS) entry which is preliminary data.</text>
</comment>
<evidence type="ECO:0000313" key="3">
    <source>
        <dbReference type="EMBL" id="OIT32735.1"/>
    </source>
</evidence>
<sequence>MTSTGPILAAPVVKLEPSSSIITEAPAKKIRLTKVQLKSTVVGSSFRIAKASLEDLPSDNNDLELQGNSLQVKRIENGLDKKGIKKEEVGYSTSRNIDVNKPVPFSTSLEDLQVQNTHTIKGVTGRVADSIIKSKMVYSLIKLVREEGLLLSSSFIAYAFGGDIFKRRTNSSLLDSAKQLKKNCFSTHDKHMCLEGNKKTNLKSQVEKMIMLEVEDIRENEVVVFKEIKRKKYTALDFPKVAINLVASVFGKFYKMELLVSQKKLSWCGKLHLLLFVSNSIVKILPLVQELPGDGTPKIMVFQPLSGPYVSLPTLRKLNVLLIDIEMLWKVSGAYFRQYGFLDQHLKQLVLGGELLTIAIKTLLLVLGRNLIIGDFSKVPLDPGMVFLEAWRINIESMHSIVFTVLCAFRCLTVFEEDISIHFLERRSCASDKLSPRSDMFTWKHQKCKNIRRGIIISNWISFHNFGLCEYEILDGLDETNVIGNGAPGKAILSTGELKQKGSDSHATAIYKLLVTEVQIITSEVATNEATYALLGENDATKPIHRSSAILVVDKASQKQGRDMGRRPNVVVSKVADKEFVDIGLIDAVPVLFFSLQCDFVKHEFWKHKLKDALWSSSEVGRHALFLSCF</sequence>
<dbReference type="EMBL" id="MJEQ01001003">
    <property type="protein sequence ID" value="OIT32735.1"/>
    <property type="molecule type" value="Genomic_DNA"/>
</dbReference>
<name>A0A314KU37_NICAT</name>
<dbReference type="GO" id="GO:0005085">
    <property type="term" value="F:guanyl-nucleotide exchange factor activity"/>
    <property type="evidence" value="ECO:0007669"/>
    <property type="project" value="UniProtKB-KW"/>
</dbReference>
<accession>A0A314KU37</accession>
<dbReference type="Proteomes" id="UP000187609">
    <property type="component" value="Unassembled WGS sequence"/>
</dbReference>
<dbReference type="PANTHER" id="PTHR33101:SF50">
    <property type="entry name" value="ROP GUANINE NUCLEOTIDE EXCHANGE FACTOR 1-LIKE"/>
    <property type="match status" value="1"/>
</dbReference>
<organism evidence="3 4">
    <name type="scientific">Nicotiana attenuata</name>
    <name type="common">Coyote tobacco</name>
    <dbReference type="NCBI Taxonomy" id="49451"/>
    <lineage>
        <taxon>Eukaryota</taxon>
        <taxon>Viridiplantae</taxon>
        <taxon>Streptophyta</taxon>
        <taxon>Embryophyta</taxon>
        <taxon>Tracheophyta</taxon>
        <taxon>Spermatophyta</taxon>
        <taxon>Magnoliopsida</taxon>
        <taxon>eudicotyledons</taxon>
        <taxon>Gunneridae</taxon>
        <taxon>Pentapetalae</taxon>
        <taxon>asterids</taxon>
        <taxon>lamiids</taxon>
        <taxon>Solanales</taxon>
        <taxon>Solanaceae</taxon>
        <taxon>Nicotianoideae</taxon>
        <taxon>Nicotianeae</taxon>
        <taxon>Nicotiana</taxon>
    </lineage>
</organism>